<sequence>MPTPLAARRVHFDSTQNLVHPISPTPPELVPYVTVADVLAHLYAALRTPASKREWAALDARAQERVGASFFRRCGAGEERRKGVKRVDWLGGRTRFGGVAWTGGSCWELVPGGV</sequence>
<reference evidence="2 3" key="1">
    <citation type="journal article" date="2016" name="Mol. Biol. Evol.">
        <title>Comparative Genomics of Early-Diverging Mushroom-Forming Fungi Provides Insights into the Origins of Lignocellulose Decay Capabilities.</title>
        <authorList>
            <person name="Nagy L.G."/>
            <person name="Riley R."/>
            <person name="Tritt A."/>
            <person name="Adam C."/>
            <person name="Daum C."/>
            <person name="Floudas D."/>
            <person name="Sun H."/>
            <person name="Yadav J.S."/>
            <person name="Pangilinan J."/>
            <person name="Larsson K.H."/>
            <person name="Matsuura K."/>
            <person name="Barry K."/>
            <person name="Labutti K."/>
            <person name="Kuo R."/>
            <person name="Ohm R.A."/>
            <person name="Bhattacharya S.S."/>
            <person name="Shirouzu T."/>
            <person name="Yoshinaga Y."/>
            <person name="Martin F.M."/>
            <person name="Grigoriev I.V."/>
            <person name="Hibbett D.S."/>
        </authorList>
    </citation>
    <scope>NUCLEOTIDE SEQUENCE [LARGE SCALE GENOMIC DNA]</scope>
    <source>
        <strain evidence="2 3">HHB14362 ss-1</strain>
    </source>
</reference>
<dbReference type="AlphaFoldDB" id="A0A165S7Y8"/>
<organism evidence="2 3">
    <name type="scientific">Neolentinus lepideus HHB14362 ss-1</name>
    <dbReference type="NCBI Taxonomy" id="1314782"/>
    <lineage>
        <taxon>Eukaryota</taxon>
        <taxon>Fungi</taxon>
        <taxon>Dikarya</taxon>
        <taxon>Basidiomycota</taxon>
        <taxon>Agaricomycotina</taxon>
        <taxon>Agaricomycetes</taxon>
        <taxon>Gloeophyllales</taxon>
        <taxon>Gloeophyllaceae</taxon>
        <taxon>Neolentinus</taxon>
    </lineage>
</organism>
<protein>
    <recommendedName>
        <fullName evidence="1">DUF6699 domain-containing protein</fullName>
    </recommendedName>
</protein>
<evidence type="ECO:0000313" key="3">
    <source>
        <dbReference type="Proteomes" id="UP000076761"/>
    </source>
</evidence>
<accession>A0A165S7Y8</accession>
<dbReference type="EMBL" id="KV425575">
    <property type="protein sequence ID" value="KZT24785.1"/>
    <property type="molecule type" value="Genomic_DNA"/>
</dbReference>
<dbReference type="InParanoid" id="A0A165S7Y8"/>
<dbReference type="OrthoDB" id="3224413at2759"/>
<dbReference type="InterPro" id="IPR046522">
    <property type="entry name" value="DUF6699"/>
</dbReference>
<gene>
    <name evidence="2" type="ORF">NEOLEDRAFT_1148355</name>
</gene>
<name>A0A165S7Y8_9AGAM</name>
<proteinExistence type="predicted"/>
<dbReference type="STRING" id="1314782.A0A165S7Y8"/>
<evidence type="ECO:0000259" key="1">
    <source>
        <dbReference type="Pfam" id="PF20415"/>
    </source>
</evidence>
<dbReference type="Pfam" id="PF20415">
    <property type="entry name" value="DUF6699"/>
    <property type="match status" value="1"/>
</dbReference>
<dbReference type="Proteomes" id="UP000076761">
    <property type="component" value="Unassembled WGS sequence"/>
</dbReference>
<feature type="domain" description="DUF6699" evidence="1">
    <location>
        <begin position="22"/>
        <end position="99"/>
    </location>
</feature>
<keyword evidence="3" id="KW-1185">Reference proteome</keyword>
<evidence type="ECO:0000313" key="2">
    <source>
        <dbReference type="EMBL" id="KZT24785.1"/>
    </source>
</evidence>